<dbReference type="AlphaFoldDB" id="Q3ATG8"/>
<organism evidence="1">
    <name type="scientific">Chlorobium chlorochromatii (strain CaD3)</name>
    <dbReference type="NCBI Taxonomy" id="340177"/>
    <lineage>
        <taxon>Bacteria</taxon>
        <taxon>Pseudomonadati</taxon>
        <taxon>Chlorobiota</taxon>
        <taxon>Chlorobiia</taxon>
        <taxon>Chlorobiales</taxon>
        <taxon>Chlorobiaceae</taxon>
        <taxon>Chlorobium/Pelodictyon group</taxon>
        <taxon>Chlorobium</taxon>
    </lineage>
</organism>
<sequence>MEIVCSKWLSDFIYIMTEYLYPFQEFLKIVPGLLIFPISLYLGLQKIGTKVNARISFSSNPTSPSTVRYIDLRNMKERTIVIYSIFASVNDEEILLELKQCNPPIILKAHQSTIVEIPTYSFMQLDGSRLDVSKLPLKKTTIYLELAHTTIKCHTLNYQKSVSRKLSKYQILEKEDHYPDALPYNKHAIYAITYSKNSRIKTATINEAGTFHGDWTFSLNQLPISALISKESVESYLQSMNFSNEVEWFKVYYLNHCSS</sequence>
<reference evidence="1" key="1">
    <citation type="submission" date="2005-08" db="EMBL/GenBank/DDBJ databases">
        <title>Complete sequence of Chlorobium chlorochromatii CaD3.</title>
        <authorList>
            <person name="Copeland A."/>
            <person name="Lucas S."/>
            <person name="Lapidus A."/>
            <person name="Barry K."/>
            <person name="Detter J.C."/>
            <person name="Glavina T."/>
            <person name="Hammon N."/>
            <person name="Israni S."/>
            <person name="Pitluck S."/>
            <person name="Bryant D."/>
            <person name="Schmutz J."/>
            <person name="Larimer F."/>
            <person name="Land M."/>
            <person name="Kyrpides N."/>
            <person name="Ivanova N."/>
            <person name="Richardson P."/>
        </authorList>
    </citation>
    <scope>NUCLEOTIDE SEQUENCE [LARGE SCALE GENOMIC DNA]</scope>
    <source>
        <strain evidence="1">CaD3</strain>
    </source>
</reference>
<dbReference type="EMBL" id="CP000108">
    <property type="protein sequence ID" value="ABB27707.1"/>
    <property type="molecule type" value="Genomic_DNA"/>
</dbReference>
<dbReference type="eggNOG" id="ENOG5033IYD">
    <property type="taxonomic scope" value="Bacteria"/>
</dbReference>
<dbReference type="HOGENOM" id="CLU_1072386_0_0_10"/>
<accession>Q3ATG8</accession>
<protein>
    <submittedName>
        <fullName evidence="1">Uncharacterized protein</fullName>
    </submittedName>
</protein>
<dbReference type="KEGG" id="cch:Cag_0434"/>
<gene>
    <name evidence="1" type="ordered locus">Cag_0434</name>
</gene>
<name>Q3ATG8_CHLCH</name>
<proteinExistence type="predicted"/>
<evidence type="ECO:0000313" key="1">
    <source>
        <dbReference type="EMBL" id="ABB27707.1"/>
    </source>
</evidence>